<organism evidence="5 6">
    <name type="scientific">Kalanchoe fedtschenkoi</name>
    <name type="common">Lavender scallops</name>
    <name type="synonym">South American air plant</name>
    <dbReference type="NCBI Taxonomy" id="63787"/>
    <lineage>
        <taxon>Eukaryota</taxon>
        <taxon>Viridiplantae</taxon>
        <taxon>Streptophyta</taxon>
        <taxon>Embryophyta</taxon>
        <taxon>Tracheophyta</taxon>
        <taxon>Spermatophyta</taxon>
        <taxon>Magnoliopsida</taxon>
        <taxon>eudicotyledons</taxon>
        <taxon>Gunneridae</taxon>
        <taxon>Pentapetalae</taxon>
        <taxon>Saxifragales</taxon>
        <taxon>Crassulaceae</taxon>
        <taxon>Kalanchoe</taxon>
    </lineage>
</organism>
<reference evidence="5" key="1">
    <citation type="submission" date="2021-01" db="UniProtKB">
        <authorList>
            <consortium name="EnsemblPlants"/>
        </authorList>
    </citation>
    <scope>IDENTIFICATION</scope>
</reference>
<dbReference type="GO" id="GO:0005506">
    <property type="term" value="F:iron ion binding"/>
    <property type="evidence" value="ECO:0007669"/>
    <property type="project" value="UniProtKB-UniRule"/>
</dbReference>
<evidence type="ECO:0000256" key="1">
    <source>
        <dbReference type="ARBA" id="ARBA00022723"/>
    </source>
</evidence>
<dbReference type="InterPro" id="IPR039994">
    <property type="entry name" value="NO66-like"/>
</dbReference>
<dbReference type="GO" id="GO:0005730">
    <property type="term" value="C:nucleolus"/>
    <property type="evidence" value="ECO:0007669"/>
    <property type="project" value="TreeGrafter"/>
</dbReference>
<evidence type="ECO:0000313" key="5">
    <source>
        <dbReference type="EnsemblPlants" id="Kaladp0001s0314.1.v1.1"/>
    </source>
</evidence>
<accession>A0A7N0R8Z8</accession>
<dbReference type="GO" id="GO:0051864">
    <property type="term" value="F:histone H3K36 demethylase activity"/>
    <property type="evidence" value="ECO:0007669"/>
    <property type="project" value="TreeGrafter"/>
</dbReference>
<evidence type="ECO:0000256" key="2">
    <source>
        <dbReference type="ARBA" id="ARBA00023004"/>
    </source>
</evidence>
<dbReference type="Gramene" id="Kaladp0001s0314.1.v1.1">
    <property type="protein sequence ID" value="Kaladp0001s0314.1.v1.1"/>
    <property type="gene ID" value="Kaladp0001s0314.v1.1"/>
</dbReference>
<dbReference type="EnsemblPlants" id="Kaladp0001s0314.1.v1.1">
    <property type="protein sequence ID" value="Kaladp0001s0314.1.v1.1"/>
    <property type="gene ID" value="Kaladp0001s0314.v1.1"/>
</dbReference>
<name>A0A7N0R8Z8_KALFE</name>
<keyword evidence="3" id="KW-0539">Nucleus</keyword>
<comment type="subcellular location">
    <subcellularLocation>
        <location evidence="3">Nucleus</location>
    </subcellularLocation>
</comment>
<keyword evidence="3" id="KW-0560">Oxidoreductase</keyword>
<proteinExistence type="inferred from homology"/>
<evidence type="ECO:0000259" key="4">
    <source>
        <dbReference type="PROSITE" id="PS51184"/>
    </source>
</evidence>
<dbReference type="GO" id="GO:0032453">
    <property type="term" value="F:histone H3K4 demethylase activity"/>
    <property type="evidence" value="ECO:0007669"/>
    <property type="project" value="TreeGrafter"/>
</dbReference>
<dbReference type="InterPro" id="IPR003347">
    <property type="entry name" value="JmjC_dom"/>
</dbReference>
<keyword evidence="3" id="KW-0804">Transcription</keyword>
<keyword evidence="3" id="KW-0805">Transcription regulation</keyword>
<sequence>MKRKRSSPPSSSRRVSQALNTISASIAASFFRRHHPYAQSLLRKRLKQLRQSLISENPLALPSPVIALLPALLTSECEKVASCAAEIVGLGSLSSFEMNETIAMDGEIMKGLIRGAVDRRRSVAVAACNAILDLSSTLIGRRRLLEFSALESLMFGFCQVLKLSEVTVELCNGGNGTANCVSIVFVGDELQKVVSDIVVALINTCNQKQLQVIQGQHAKNVLVYLKELWRKVCDRRNTKGSLDPKNESRAYICNAKPNNLAESIFRLSMNVGENLMFSQERVRRSFFGISDSGFRNFIMNHWEESSFVLRSSECSNDKENIFDSFVNLRNCKKAVSSFLSDSLRRMVSCLPFASDNLDILDFLKEVKETIGCPIIYQQDIRVIRTDNHIETHYLPKGSVGCAESPDVLCFDDFSRCEEGYKHGYTIALRGLEFRFEIIASIADAIASMFGQPSVGANLYLSPSNSQGLARHYDDHCVFVFQLIGEKQWTVSEQPTVKLPRLYEPLLSVRCSDVESDAKGRNCLLMEGDVLYIPRGLAHEAYTTTLSGELDASNGLSLHLTIGIEVEPPFEWEGFAHVALHCWQHNQDVSVDAQSLRLLHFAIRHIGHSNPDFRKACLAAAIPLESNNWLEHNQIMFFTHILNVINTESSYSGAVREFEATSHNNEYPFRWLKQLDQDSCSGHGPSLSLAELSHQSQLAEATFLQTKSNFCDNVVFADVLVKYKLLLSKYRNARKQYTKGMLSLHCFNN</sequence>
<dbReference type="PANTHER" id="PTHR13096:SF9">
    <property type="entry name" value="BIFUNCTIONAL LYSINE-SPECIFIC DEMETHYLASE AND HISTIDYL-HYDROXYLASE"/>
    <property type="match status" value="1"/>
</dbReference>
<comment type="cofactor">
    <cofactor evidence="3">
        <name>Fe(2+)</name>
        <dbReference type="ChEBI" id="CHEBI:29033"/>
    </cofactor>
    <text evidence="3">Binds 1 Fe(2+) ion per subunit.</text>
</comment>
<protein>
    <recommendedName>
        <fullName evidence="3">Bifunctional lysine-specific demethylase and histidyl-hydroxylase</fullName>
        <ecNumber evidence="3">1.14.11.-</ecNumber>
    </recommendedName>
</protein>
<dbReference type="SUPFAM" id="SSF51197">
    <property type="entry name" value="Clavaminate synthase-like"/>
    <property type="match status" value="1"/>
</dbReference>
<dbReference type="EC" id="1.14.11.-" evidence="3"/>
<evidence type="ECO:0000313" key="6">
    <source>
        <dbReference type="Proteomes" id="UP000594263"/>
    </source>
</evidence>
<keyword evidence="1 3" id="KW-0479">Metal-binding</keyword>
<comment type="similarity">
    <text evidence="3">Belongs to the ROX family.</text>
</comment>
<feature type="domain" description="JmjC" evidence="4">
    <location>
        <begin position="418"/>
        <end position="566"/>
    </location>
</feature>
<comment type="function">
    <text evidence="3">Oxygenase that can act as both a histone lysine demethylase and a ribosomal histidine hydroxylase.</text>
</comment>
<dbReference type="PANTHER" id="PTHR13096">
    <property type="entry name" value="MINA53 MYC INDUCED NUCLEAR ANTIGEN"/>
    <property type="match status" value="1"/>
</dbReference>
<dbReference type="Pfam" id="PF08007">
    <property type="entry name" value="JmjC_2"/>
    <property type="match status" value="1"/>
</dbReference>
<keyword evidence="3" id="KW-0223">Dioxygenase</keyword>
<evidence type="ECO:0000256" key="3">
    <source>
        <dbReference type="RuleBase" id="RU366061"/>
    </source>
</evidence>
<dbReference type="Proteomes" id="UP000594263">
    <property type="component" value="Unplaced"/>
</dbReference>
<dbReference type="PROSITE" id="PS51184">
    <property type="entry name" value="JMJC"/>
    <property type="match status" value="1"/>
</dbReference>
<dbReference type="Gene3D" id="2.60.120.650">
    <property type="entry name" value="Cupin"/>
    <property type="match status" value="1"/>
</dbReference>
<keyword evidence="6" id="KW-1185">Reference proteome</keyword>
<keyword evidence="2 3" id="KW-0408">Iron</keyword>
<dbReference type="OMA" id="LHRKHEI"/>
<dbReference type="AlphaFoldDB" id="A0A7N0R8Z8"/>